<evidence type="ECO:0000313" key="10">
    <source>
        <dbReference type="Proteomes" id="UP000182814"/>
    </source>
</evidence>
<comment type="cofactor">
    <cofactor evidence="5">
        <name>FMN</name>
        <dbReference type="ChEBI" id="CHEBI:58210"/>
    </cofactor>
    <text evidence="5">Binds 1 FMN per subunit.</text>
</comment>
<feature type="domain" description="Pyridoxamine 5'-phosphate oxidase N-terminal" evidence="6">
    <location>
        <begin position="50"/>
        <end position="169"/>
    </location>
</feature>
<evidence type="ECO:0000256" key="5">
    <source>
        <dbReference type="PIRSR" id="PIRSR000190-2"/>
    </source>
</evidence>
<dbReference type="InterPro" id="IPR019740">
    <property type="entry name" value="Pyridox_Oxase_CS"/>
</dbReference>
<evidence type="ECO:0000313" key="9">
    <source>
        <dbReference type="EMBL" id="SDT39974.1"/>
    </source>
</evidence>
<keyword evidence="10" id="KW-1185">Reference proteome</keyword>
<dbReference type="InterPro" id="IPR019576">
    <property type="entry name" value="Pyridoxamine_oxidase_dimer_C"/>
</dbReference>
<proteinExistence type="inferred from homology"/>
<dbReference type="GO" id="GO:0004733">
    <property type="term" value="F:pyridoxamine phosphate oxidase activity"/>
    <property type="evidence" value="ECO:0007669"/>
    <property type="project" value="UniProtKB-EC"/>
</dbReference>
<feature type="binding site" evidence="5">
    <location>
        <position position="117"/>
    </location>
    <ligand>
        <name>FMN</name>
        <dbReference type="ChEBI" id="CHEBI:58210"/>
    </ligand>
</feature>
<evidence type="ECO:0000313" key="8">
    <source>
        <dbReference type="EMBL" id="KAB0507156.1"/>
    </source>
</evidence>
<dbReference type="SUPFAM" id="SSF50475">
    <property type="entry name" value="FMN-binding split barrel"/>
    <property type="match status" value="1"/>
</dbReference>
<dbReference type="EC" id="1.4.3.5" evidence="8"/>
<dbReference type="GO" id="GO:0010181">
    <property type="term" value="F:FMN binding"/>
    <property type="evidence" value="ECO:0007669"/>
    <property type="project" value="InterPro"/>
</dbReference>
<dbReference type="NCBIfam" id="NF004231">
    <property type="entry name" value="PRK05679.1"/>
    <property type="match status" value="1"/>
</dbReference>
<evidence type="ECO:0000256" key="1">
    <source>
        <dbReference type="ARBA" id="ARBA00007301"/>
    </source>
</evidence>
<dbReference type="PIRSF" id="PIRSF000190">
    <property type="entry name" value="Pyd_amn-ph_oxd"/>
    <property type="match status" value="1"/>
</dbReference>
<dbReference type="PATRIC" id="fig|163011.3.peg.1765"/>
<reference evidence="10" key="1">
    <citation type="submission" date="2016-10" db="EMBL/GenBank/DDBJ databases">
        <authorList>
            <person name="Varghese N."/>
            <person name="Submissions S."/>
        </authorList>
    </citation>
    <scope>NUCLEOTIDE SEQUENCE [LARGE SCALE GENOMIC DNA]</scope>
    <source>
        <strain evidence="10">BS3782</strain>
    </source>
</reference>
<dbReference type="EMBL" id="LT629746">
    <property type="protein sequence ID" value="SDT39974.1"/>
    <property type="molecule type" value="Genomic_DNA"/>
</dbReference>
<dbReference type="PROSITE" id="PS01064">
    <property type="entry name" value="PYRIDOX_OXIDASE"/>
    <property type="match status" value="1"/>
</dbReference>
<gene>
    <name evidence="8" type="primary">pdxH</name>
    <name evidence="8" type="ORF">F7R14_04640</name>
    <name evidence="9" type="ORF">SAMN04490191_4276</name>
</gene>
<dbReference type="InterPro" id="IPR053451">
    <property type="entry name" value="Phenazine_biosynth_oxidase"/>
</dbReference>
<keyword evidence="2" id="KW-0285">Flavoprotein</keyword>
<dbReference type="Pfam" id="PF10590">
    <property type="entry name" value="PNP_phzG_C"/>
    <property type="match status" value="1"/>
</dbReference>
<feature type="domain" description="Pyridoxine 5'-phosphate oxidase dimerisation C-terminal" evidence="7">
    <location>
        <begin position="183"/>
        <end position="222"/>
    </location>
</feature>
<accession>A0A0J6HP45</accession>
<dbReference type="Pfam" id="PF01243">
    <property type="entry name" value="PNPOx_N"/>
    <property type="match status" value="1"/>
</dbReference>
<feature type="binding site" evidence="5">
    <location>
        <position position="205"/>
    </location>
    <ligand>
        <name>FMN</name>
        <dbReference type="ChEBI" id="CHEBI:58210"/>
    </ligand>
</feature>
<protein>
    <submittedName>
        <fullName evidence="9">Pyridoxamine 5'-phosphate oxidase</fullName>
        <ecNumber evidence="8">1.4.3.5</ecNumber>
    </submittedName>
</protein>
<sequence>MNSSVQGKPLLGKGMSESLTGTLDAPFPEYQSLPDEPMTVLRNWLERARRVGIREPKALALATADSQGRPSTRIVVISEISERGVVFATHADSQKGRELTQNPWASGVLYWRETSQQIILNGIAERLPEERADAQWLSRPYATHPMSVASRQSEELTDIQSLRTEAHRLAESGGPLPRPPSYCLFELCLESVEFWANGSERLHERLRYDRSAEGWRHRRLQP</sequence>
<evidence type="ECO:0000256" key="4">
    <source>
        <dbReference type="ARBA" id="ARBA00023002"/>
    </source>
</evidence>
<evidence type="ECO:0000259" key="6">
    <source>
        <dbReference type="Pfam" id="PF01243"/>
    </source>
</evidence>
<dbReference type="InterPro" id="IPR011576">
    <property type="entry name" value="Pyridox_Oxase_N"/>
</dbReference>
<reference evidence="9" key="2">
    <citation type="submission" date="2016-10" db="EMBL/GenBank/DDBJ databases">
        <authorList>
            <person name="de Groot N.N."/>
        </authorList>
    </citation>
    <scope>NUCLEOTIDE SEQUENCE [LARGE SCALE GENOMIC DNA]</scope>
    <source>
        <strain evidence="9">BS3782</strain>
    </source>
</reference>
<dbReference type="PANTHER" id="PTHR10851">
    <property type="entry name" value="PYRIDOXINE-5-PHOSPHATE OXIDASE"/>
    <property type="match status" value="1"/>
</dbReference>
<dbReference type="EMBL" id="VZPO01000002">
    <property type="protein sequence ID" value="KAB0507156.1"/>
    <property type="molecule type" value="Genomic_DNA"/>
</dbReference>
<reference evidence="8 11" key="3">
    <citation type="submission" date="2019-09" db="EMBL/GenBank/DDBJ databases">
        <title>Draft genome sequences of 48 bacterial type strains from the CCUG.</title>
        <authorList>
            <person name="Tunovic T."/>
            <person name="Pineiro-Iglesias B."/>
            <person name="Unosson C."/>
            <person name="Inganas E."/>
            <person name="Ohlen M."/>
            <person name="Cardew S."/>
            <person name="Jensie-Markopoulos S."/>
            <person name="Salva-Serra F."/>
            <person name="Jaen-Luchoro D."/>
            <person name="Karlsson R."/>
            <person name="Svensson-Stadler L."/>
            <person name="Chun J."/>
            <person name="Moore E."/>
        </authorList>
    </citation>
    <scope>NUCLEOTIDE SEQUENCE [LARGE SCALE GENOMIC DNA]</scope>
    <source>
        <strain evidence="8 11">CCUG 51522</strain>
    </source>
</reference>
<evidence type="ECO:0000256" key="2">
    <source>
        <dbReference type="ARBA" id="ARBA00022630"/>
    </source>
</evidence>
<dbReference type="InterPro" id="IPR012349">
    <property type="entry name" value="Split_barrel_FMN-bd"/>
</dbReference>
<dbReference type="InterPro" id="IPR000659">
    <property type="entry name" value="Pyridox_Oxase"/>
</dbReference>
<dbReference type="Gene3D" id="2.30.110.10">
    <property type="entry name" value="Electron Transport, Fmn-binding Protein, Chain A"/>
    <property type="match status" value="1"/>
</dbReference>
<comment type="similarity">
    <text evidence="1">Belongs to the pyridoxamine 5'-phosphate oxidase family.</text>
</comment>
<feature type="binding site" evidence="5">
    <location>
        <position position="95"/>
    </location>
    <ligand>
        <name>FMN</name>
        <dbReference type="ChEBI" id="CHEBI:58210"/>
    </ligand>
</feature>
<dbReference type="Proteomes" id="UP000434925">
    <property type="component" value="Unassembled WGS sequence"/>
</dbReference>
<dbReference type="NCBIfam" id="NF038138">
    <property type="entry name" value="phena_PhzG"/>
    <property type="match status" value="1"/>
</dbReference>
<name>A0A0J6HP45_9PSED</name>
<dbReference type="AlphaFoldDB" id="A0A0J6HP45"/>
<keyword evidence="4 8" id="KW-0560">Oxidoreductase</keyword>
<dbReference type="PANTHER" id="PTHR10851:SF0">
    <property type="entry name" value="PYRIDOXINE-5'-PHOSPHATE OXIDASE"/>
    <property type="match status" value="1"/>
</dbReference>
<organism evidence="9 10">
    <name type="scientific">Pseudomonas lini</name>
    <dbReference type="NCBI Taxonomy" id="163011"/>
    <lineage>
        <taxon>Bacteria</taxon>
        <taxon>Pseudomonadati</taxon>
        <taxon>Pseudomonadota</taxon>
        <taxon>Gammaproteobacteria</taxon>
        <taxon>Pseudomonadales</taxon>
        <taxon>Pseudomonadaceae</taxon>
        <taxon>Pseudomonas</taxon>
    </lineage>
</organism>
<evidence type="ECO:0000259" key="7">
    <source>
        <dbReference type="Pfam" id="PF10590"/>
    </source>
</evidence>
<keyword evidence="3 5" id="KW-0288">FMN</keyword>
<feature type="binding site" evidence="5">
    <location>
        <position position="195"/>
    </location>
    <ligand>
        <name>FMN</name>
        <dbReference type="ChEBI" id="CHEBI:58210"/>
    </ligand>
</feature>
<evidence type="ECO:0000313" key="11">
    <source>
        <dbReference type="Proteomes" id="UP000434925"/>
    </source>
</evidence>
<feature type="binding site" evidence="5">
    <location>
        <begin position="152"/>
        <end position="153"/>
    </location>
    <ligand>
        <name>FMN</name>
        <dbReference type="ChEBI" id="CHEBI:58210"/>
    </ligand>
</feature>
<dbReference type="Proteomes" id="UP000182814">
    <property type="component" value="Chromosome I"/>
</dbReference>
<dbReference type="GO" id="GO:0008615">
    <property type="term" value="P:pyridoxine biosynthetic process"/>
    <property type="evidence" value="ECO:0007669"/>
    <property type="project" value="InterPro"/>
</dbReference>
<evidence type="ECO:0000256" key="3">
    <source>
        <dbReference type="ARBA" id="ARBA00022643"/>
    </source>
</evidence>